<keyword evidence="1" id="KW-1133">Transmembrane helix</keyword>
<protein>
    <submittedName>
        <fullName evidence="2">Uncharacterized protein</fullName>
    </submittedName>
</protein>
<name>A0ABQ9HU11_9NEOP</name>
<accession>A0ABQ9HU11</accession>
<evidence type="ECO:0000313" key="2">
    <source>
        <dbReference type="EMBL" id="KAJ8887868.1"/>
    </source>
</evidence>
<keyword evidence="1" id="KW-0472">Membrane</keyword>
<comment type="caution">
    <text evidence="2">The sequence shown here is derived from an EMBL/GenBank/DDBJ whole genome shotgun (WGS) entry which is preliminary data.</text>
</comment>
<reference evidence="2 3" key="1">
    <citation type="submission" date="2023-02" db="EMBL/GenBank/DDBJ databases">
        <title>LHISI_Scaffold_Assembly.</title>
        <authorList>
            <person name="Stuart O.P."/>
            <person name="Cleave R."/>
            <person name="Magrath M.J.L."/>
            <person name="Mikheyev A.S."/>
        </authorList>
    </citation>
    <scope>NUCLEOTIDE SEQUENCE [LARGE SCALE GENOMIC DNA]</scope>
    <source>
        <strain evidence="2">Daus_M_001</strain>
        <tissue evidence="2">Leg muscle</tissue>
    </source>
</reference>
<organism evidence="2 3">
    <name type="scientific">Dryococelus australis</name>
    <dbReference type="NCBI Taxonomy" id="614101"/>
    <lineage>
        <taxon>Eukaryota</taxon>
        <taxon>Metazoa</taxon>
        <taxon>Ecdysozoa</taxon>
        <taxon>Arthropoda</taxon>
        <taxon>Hexapoda</taxon>
        <taxon>Insecta</taxon>
        <taxon>Pterygota</taxon>
        <taxon>Neoptera</taxon>
        <taxon>Polyneoptera</taxon>
        <taxon>Phasmatodea</taxon>
        <taxon>Verophasmatodea</taxon>
        <taxon>Anareolatae</taxon>
        <taxon>Phasmatidae</taxon>
        <taxon>Eurycanthinae</taxon>
        <taxon>Dryococelus</taxon>
    </lineage>
</organism>
<sequence>MMSAERRAVITTVTCMVAIGNFVPPLFVFPRKNMKAELMDGTFTGSLMACHISGWIQIDIFSKLFDSFVKFTNPTGRSDGHHSHTQNIEVIEKTSETWCLMICKFSPMHC</sequence>
<keyword evidence="1" id="KW-0812">Transmembrane</keyword>
<keyword evidence="3" id="KW-1185">Reference proteome</keyword>
<evidence type="ECO:0000256" key="1">
    <source>
        <dbReference type="SAM" id="Phobius"/>
    </source>
</evidence>
<proteinExistence type="predicted"/>
<dbReference type="Proteomes" id="UP001159363">
    <property type="component" value="Chromosome X"/>
</dbReference>
<gene>
    <name evidence="2" type="ORF">PR048_014086</name>
</gene>
<dbReference type="EMBL" id="JARBHB010000004">
    <property type="protein sequence ID" value="KAJ8887868.1"/>
    <property type="molecule type" value="Genomic_DNA"/>
</dbReference>
<feature type="transmembrane region" description="Helical" evidence="1">
    <location>
        <begin position="6"/>
        <end position="29"/>
    </location>
</feature>
<evidence type="ECO:0000313" key="3">
    <source>
        <dbReference type="Proteomes" id="UP001159363"/>
    </source>
</evidence>